<comment type="caution">
    <text evidence="3">The sequence shown here is derived from an EMBL/GenBank/DDBJ whole genome shotgun (WGS) entry which is preliminary data.</text>
</comment>
<feature type="chain" id="PRO_5046427551" description="Fungal lipase-type domain-containing protein" evidence="1">
    <location>
        <begin position="22"/>
        <end position="373"/>
    </location>
</feature>
<dbReference type="Pfam" id="PF01764">
    <property type="entry name" value="Lipase_3"/>
    <property type="match status" value="1"/>
</dbReference>
<evidence type="ECO:0000313" key="3">
    <source>
        <dbReference type="EMBL" id="MCJ0742094.1"/>
    </source>
</evidence>
<dbReference type="Gene3D" id="3.40.50.1820">
    <property type="entry name" value="alpha/beta hydrolase"/>
    <property type="match status" value="1"/>
</dbReference>
<keyword evidence="1" id="KW-0732">Signal</keyword>
<evidence type="ECO:0000256" key="1">
    <source>
        <dbReference type="SAM" id="SignalP"/>
    </source>
</evidence>
<dbReference type="InterPro" id="IPR051218">
    <property type="entry name" value="Sec_MonoDiacylglyc_Lipase"/>
</dbReference>
<dbReference type="InterPro" id="IPR029058">
    <property type="entry name" value="AB_hydrolase_fold"/>
</dbReference>
<dbReference type="PANTHER" id="PTHR45856">
    <property type="entry name" value="ALPHA/BETA-HYDROLASES SUPERFAMILY PROTEIN"/>
    <property type="match status" value="1"/>
</dbReference>
<dbReference type="InterPro" id="IPR002921">
    <property type="entry name" value="Fungal_lipase-type"/>
</dbReference>
<dbReference type="Proteomes" id="UP001165460">
    <property type="component" value="Unassembled WGS sequence"/>
</dbReference>
<dbReference type="SUPFAM" id="SSF53474">
    <property type="entry name" value="alpha/beta-Hydrolases"/>
    <property type="match status" value="1"/>
</dbReference>
<feature type="signal peptide" evidence="1">
    <location>
        <begin position="1"/>
        <end position="21"/>
    </location>
</feature>
<proteinExistence type="predicted"/>
<evidence type="ECO:0000259" key="2">
    <source>
        <dbReference type="Pfam" id="PF01764"/>
    </source>
</evidence>
<evidence type="ECO:0000313" key="4">
    <source>
        <dbReference type="Proteomes" id="UP001165460"/>
    </source>
</evidence>
<dbReference type="RefSeq" id="WP_243360271.1">
    <property type="nucleotide sequence ID" value="NZ_JALGBH010000001.1"/>
</dbReference>
<accession>A0ABS9ZVK2</accession>
<gene>
    <name evidence="3" type="ORF">MMF97_05155</name>
</gene>
<protein>
    <recommendedName>
        <fullName evidence="2">Fungal lipase-type domain-containing protein</fullName>
    </recommendedName>
</protein>
<dbReference type="PANTHER" id="PTHR45856:SF24">
    <property type="entry name" value="FUNGAL LIPASE-LIKE DOMAIN-CONTAINING PROTEIN"/>
    <property type="match status" value="1"/>
</dbReference>
<keyword evidence="4" id="KW-1185">Reference proteome</keyword>
<feature type="domain" description="Fungal lipase-type" evidence="2">
    <location>
        <begin position="90"/>
        <end position="244"/>
    </location>
</feature>
<name>A0ABS9ZVK2_9SPHI</name>
<dbReference type="EMBL" id="JALGBH010000001">
    <property type="protein sequence ID" value="MCJ0742094.1"/>
    <property type="molecule type" value="Genomic_DNA"/>
</dbReference>
<reference evidence="3" key="1">
    <citation type="submission" date="2022-03" db="EMBL/GenBank/DDBJ databases">
        <authorList>
            <person name="Woo C.Y."/>
        </authorList>
    </citation>
    <scope>NUCLEOTIDE SEQUENCE</scope>
    <source>
        <strain evidence="3">CYS-01</strain>
    </source>
</reference>
<organism evidence="3 4">
    <name type="scientific">Pedobacter montanisoli</name>
    <dbReference type="NCBI Taxonomy" id="2923277"/>
    <lineage>
        <taxon>Bacteria</taxon>
        <taxon>Pseudomonadati</taxon>
        <taxon>Bacteroidota</taxon>
        <taxon>Sphingobacteriia</taxon>
        <taxon>Sphingobacteriales</taxon>
        <taxon>Sphingobacteriaceae</taxon>
        <taxon>Pedobacter</taxon>
    </lineage>
</organism>
<sequence length="373" mass="42424">MKKTLYLQCIMMLGIVISSFAQQKPFTFNPGFNAQECDEMLKINSAFTDTLKGNKFQAFLNGYSFLSRSKSVGLDNMVDFWLRSDSTVIISLRGTTKDPKSLLADFYCAMIPAKGKVIIAPSDTIKYYLADDDRAAVHAGFLVSFAYLSKEIAPKIDSLYHKGYHKYLVTGHSQGGSISIYVTAWLAYLKKHGTYPELVLKNYATAPAKMSNMYFAYNFQHIMHSNQAFSLISNVDPVPEMPFTTQQLATDMNKPNPFITIYEHVGNLSFFKRIILKNAFKSMERKAEKSSKAYQQYLGKTVEKMVKTALPGLQLEPMANTTHFVTPGVTVALMADENYERHFKTEIDKSLFHHSYEAYRFLLKQYALELEKK</sequence>